<geneLocation type="plasmid" evidence="3">
    <name>pCQ3</name>
</geneLocation>
<accession>D0UZB0</accession>
<evidence type="ECO:0000313" key="3">
    <source>
        <dbReference type="EMBL" id="ACX85562.1"/>
    </source>
</evidence>
<feature type="compositionally biased region" description="Basic and acidic residues" evidence="1">
    <location>
        <begin position="163"/>
        <end position="172"/>
    </location>
</feature>
<name>D0UZB0_9ACTN</name>
<gene>
    <name evidence="3" type="ORF">pCQ3.61</name>
</gene>
<dbReference type="PANTHER" id="PTHR24637">
    <property type="entry name" value="COLLAGEN"/>
    <property type="match status" value="1"/>
</dbReference>
<dbReference type="EMBL" id="GQ983381">
    <property type="protein sequence ID" value="ACX85562.1"/>
    <property type="molecule type" value="Genomic_DNA"/>
</dbReference>
<evidence type="ECO:0000256" key="2">
    <source>
        <dbReference type="SAM" id="Phobius"/>
    </source>
</evidence>
<sequence>MRGPTRVEALQERRRGNVAAGLVALFGAAVLALTLTGFMVLYRDLERANEARDQLATQVEELGATPVAGPPGSRGQPGPAVTGPPGASGRDGVDGADGQPGESGPTGKPGAAGTDGVDGQDGEPGAAGGDGADGASGQAGAPGPAGPAGPRGETGPQGAAGRDGSDGKDGRDGQACPAGFELRPWALDDDVLVCQRVSGGGGSPAPDPTGSSPSVGMLAPERRRLL</sequence>
<feature type="transmembrane region" description="Helical" evidence="2">
    <location>
        <begin position="20"/>
        <end position="42"/>
    </location>
</feature>
<dbReference type="Pfam" id="PF01391">
    <property type="entry name" value="Collagen"/>
    <property type="match status" value="1"/>
</dbReference>
<reference evidence="3" key="1">
    <citation type="journal article" date="2010" name="J. Bacteriol.">
        <title>Characterization of the replication, transfer, and plasmid/lytic phage cycle of the Streptomyces plasmid-phage pZL12.</title>
        <authorList>
            <person name="Zhong L."/>
            <person name="Cheng Q."/>
            <person name="Tian X."/>
            <person name="Zhao L."/>
            <person name="Qin Z."/>
        </authorList>
    </citation>
    <scope>NUCLEOTIDE SEQUENCE</scope>
    <source>
        <strain evidence="3">W9</strain>
        <plasmid evidence="3">pCQ3</plasmid>
    </source>
</reference>
<feature type="region of interest" description="Disordered" evidence="1">
    <location>
        <begin position="64"/>
        <end position="226"/>
    </location>
</feature>
<feature type="compositionally biased region" description="Gly residues" evidence="1">
    <location>
        <begin position="125"/>
        <end position="134"/>
    </location>
</feature>
<dbReference type="InterPro" id="IPR008160">
    <property type="entry name" value="Collagen"/>
</dbReference>
<feature type="compositionally biased region" description="Low complexity" evidence="1">
    <location>
        <begin position="135"/>
        <end position="162"/>
    </location>
</feature>
<keyword evidence="2" id="KW-0812">Transmembrane</keyword>
<keyword evidence="2" id="KW-1133">Transmembrane helix</keyword>
<keyword evidence="2" id="KW-0472">Membrane</keyword>
<dbReference type="AlphaFoldDB" id="D0UZB0"/>
<keyword evidence="3" id="KW-0614">Plasmid</keyword>
<evidence type="ECO:0000256" key="1">
    <source>
        <dbReference type="SAM" id="MobiDB-lite"/>
    </source>
</evidence>
<proteinExistence type="predicted"/>
<protein>
    <submittedName>
        <fullName evidence="3">PCQ3_61</fullName>
    </submittedName>
</protein>
<organism evidence="3">
    <name type="scientific">Streptomyces sp. W9</name>
    <dbReference type="NCBI Taxonomy" id="682410"/>
    <lineage>
        <taxon>Bacteria</taxon>
        <taxon>Bacillati</taxon>
        <taxon>Actinomycetota</taxon>
        <taxon>Actinomycetes</taxon>
        <taxon>Kitasatosporales</taxon>
        <taxon>Streptomycetaceae</taxon>
        <taxon>Streptomyces</taxon>
    </lineage>
</organism>